<dbReference type="PANTHER" id="PTHR28630">
    <property type="match status" value="1"/>
</dbReference>
<dbReference type="Gene3D" id="3.40.30.10">
    <property type="entry name" value="Glutaredoxin"/>
    <property type="match status" value="1"/>
</dbReference>
<dbReference type="SUPFAM" id="SSF52833">
    <property type="entry name" value="Thioredoxin-like"/>
    <property type="match status" value="1"/>
</dbReference>
<dbReference type="Pfam" id="PF00578">
    <property type="entry name" value="AhpC-TSA"/>
    <property type="match status" value="1"/>
</dbReference>
<dbReference type="InterPro" id="IPR013766">
    <property type="entry name" value="Thioredoxin_domain"/>
</dbReference>
<protein>
    <submittedName>
        <fullName evidence="2">AhpC/TSA family protein</fullName>
    </submittedName>
</protein>
<dbReference type="CDD" id="cd02970">
    <property type="entry name" value="PRX_like2"/>
    <property type="match status" value="1"/>
</dbReference>
<proteinExistence type="predicted"/>
<dbReference type="InterPro" id="IPR036249">
    <property type="entry name" value="Thioredoxin-like_sf"/>
</dbReference>
<dbReference type="AlphaFoldDB" id="A0A537J165"/>
<dbReference type="Proteomes" id="UP000318834">
    <property type="component" value="Unassembled WGS sequence"/>
</dbReference>
<evidence type="ECO:0000313" key="3">
    <source>
        <dbReference type="Proteomes" id="UP000318834"/>
    </source>
</evidence>
<comment type="caution">
    <text evidence="2">The sequence shown here is derived from an EMBL/GenBank/DDBJ whole genome shotgun (WGS) entry which is preliminary data.</text>
</comment>
<dbReference type="GO" id="GO:0016491">
    <property type="term" value="F:oxidoreductase activity"/>
    <property type="evidence" value="ECO:0007669"/>
    <property type="project" value="InterPro"/>
</dbReference>
<sequence>MGAIDQQQTSAEQEWLQAWLSGPSRTRYSALPPQVGDAAPDVELPDTSGKRRRLAEFWQAKPALVLFLRHFGCSCLAERWEQLKGEIPAFAEAGAQLVAICQGEPERSATVAARRGYPFPLLCDPDRRAYQLYGLLEGTPAQILHDFAWKPHDHETGETMLASRRGSERALVDNPWQLPGEFVAAPSGRLVLTHRYQYCEDFPPKTVLLGAIAAAGRR</sequence>
<evidence type="ECO:0000259" key="1">
    <source>
        <dbReference type="PROSITE" id="PS51352"/>
    </source>
</evidence>
<evidence type="ECO:0000313" key="2">
    <source>
        <dbReference type="EMBL" id="TMI77062.1"/>
    </source>
</evidence>
<dbReference type="PROSITE" id="PS51352">
    <property type="entry name" value="THIOREDOXIN_2"/>
    <property type="match status" value="1"/>
</dbReference>
<dbReference type="GO" id="GO:0016209">
    <property type="term" value="F:antioxidant activity"/>
    <property type="evidence" value="ECO:0007669"/>
    <property type="project" value="InterPro"/>
</dbReference>
<gene>
    <name evidence="2" type="ORF">E6H05_01525</name>
</gene>
<organism evidence="2 3">
    <name type="scientific">Candidatus Segetimicrobium genomatis</name>
    <dbReference type="NCBI Taxonomy" id="2569760"/>
    <lineage>
        <taxon>Bacteria</taxon>
        <taxon>Bacillati</taxon>
        <taxon>Candidatus Sysuimicrobiota</taxon>
        <taxon>Candidatus Sysuimicrobiia</taxon>
        <taxon>Candidatus Sysuimicrobiales</taxon>
        <taxon>Candidatus Segetimicrobiaceae</taxon>
        <taxon>Candidatus Segetimicrobium</taxon>
    </lineage>
</organism>
<feature type="domain" description="Thioredoxin" evidence="1">
    <location>
        <begin position="33"/>
        <end position="217"/>
    </location>
</feature>
<name>A0A537J165_9BACT</name>
<dbReference type="PANTHER" id="PTHR28630:SF3">
    <property type="entry name" value="PEROXIREDOXIN-LIKE 2C"/>
    <property type="match status" value="1"/>
</dbReference>
<dbReference type="InterPro" id="IPR000866">
    <property type="entry name" value="AhpC/TSA"/>
</dbReference>
<reference evidence="2 3" key="1">
    <citation type="journal article" date="2019" name="Nat. Microbiol.">
        <title>Mediterranean grassland soil C-N compound turnover is dependent on rainfall and depth, and is mediated by genomically divergent microorganisms.</title>
        <authorList>
            <person name="Diamond S."/>
            <person name="Andeer P.F."/>
            <person name="Li Z."/>
            <person name="Crits-Christoph A."/>
            <person name="Burstein D."/>
            <person name="Anantharaman K."/>
            <person name="Lane K.R."/>
            <person name="Thomas B.C."/>
            <person name="Pan C."/>
            <person name="Northen T.R."/>
            <person name="Banfield J.F."/>
        </authorList>
    </citation>
    <scope>NUCLEOTIDE SEQUENCE [LARGE SCALE GENOMIC DNA]</scope>
    <source>
        <strain evidence="2">NP_8</strain>
    </source>
</reference>
<accession>A0A537J165</accession>
<dbReference type="EMBL" id="VBAP01000007">
    <property type="protein sequence ID" value="TMI77062.1"/>
    <property type="molecule type" value="Genomic_DNA"/>
</dbReference>
<dbReference type="InterPro" id="IPR032801">
    <property type="entry name" value="PXL2A/B/C"/>
</dbReference>